<proteinExistence type="predicted"/>
<keyword evidence="2" id="KW-0812">Transmembrane</keyword>
<evidence type="ECO:0000313" key="4">
    <source>
        <dbReference type="Proteomes" id="UP001165065"/>
    </source>
</evidence>
<feature type="compositionally biased region" description="Acidic residues" evidence="1">
    <location>
        <begin position="120"/>
        <end position="131"/>
    </location>
</feature>
<dbReference type="AlphaFoldDB" id="A0A9W7GGC2"/>
<comment type="caution">
    <text evidence="3">The sequence shown here is derived from an EMBL/GenBank/DDBJ whole genome shotgun (WGS) entry which is preliminary data.</text>
</comment>
<feature type="region of interest" description="Disordered" evidence="1">
    <location>
        <begin position="115"/>
        <end position="146"/>
    </location>
</feature>
<sequence>MRKVKKVSSSKQPNYSNNTNSPIDTLQVESTDMMVELLKHAVLVKENYRQLNSNSGDHSSSRSSSRDWTGTAECSSFPHETPETYSEAYKPFDISEYSFVYQTCMSTIFLNKKDDSNSDTNDDDENDDFADDSYGGYYNDKDDSYGGEGNRRLDGYYTSASSFSKFKRVSFLLSPSSSCSSFSGANSGVYSISLSSYITIFQSHWQRKVNSICSQCELFSCGNNQGRHFGTFCKLCTTYCTATSSNNFSPLSYSSLPTECTAVPNTDYFSGPTCKSGKVSIGIFKDSDCNTHLGSGSESSVFSDMGYSHALLEYMSDKKTCYDCTMGTYNSNTYRSNKNPFRQSQSKIFEGLLTLSLCKNLYIDSSILKCESSVPGVSYCSKKEQVTTASVCMNEEKATALISRILNTVTVFGLSSKSTSYKPQNRTGYPSFAILVSIVVIPLTFVLLMYSFFLKVHLGEWKRECTTTSFKYLCLQLNRLFAKGRSTSGMRRLASNSNIVDNAALHNGSNARSILGRVGVGAHSNYVKMEDSKVRPDPRNPQRRPQRDDDK</sequence>
<evidence type="ECO:0000313" key="3">
    <source>
        <dbReference type="EMBL" id="GMI43493.1"/>
    </source>
</evidence>
<dbReference type="Proteomes" id="UP001165065">
    <property type="component" value="Unassembled WGS sequence"/>
</dbReference>
<dbReference type="EMBL" id="BRYA01000194">
    <property type="protein sequence ID" value="GMI43493.1"/>
    <property type="molecule type" value="Genomic_DNA"/>
</dbReference>
<organism evidence="3 4">
    <name type="scientific">Triparma columacea</name>
    <dbReference type="NCBI Taxonomy" id="722753"/>
    <lineage>
        <taxon>Eukaryota</taxon>
        <taxon>Sar</taxon>
        <taxon>Stramenopiles</taxon>
        <taxon>Ochrophyta</taxon>
        <taxon>Bolidophyceae</taxon>
        <taxon>Parmales</taxon>
        <taxon>Triparmaceae</taxon>
        <taxon>Triparma</taxon>
    </lineage>
</organism>
<feature type="transmembrane region" description="Helical" evidence="2">
    <location>
        <begin position="432"/>
        <end position="453"/>
    </location>
</feature>
<keyword evidence="2" id="KW-0472">Membrane</keyword>
<feature type="compositionally biased region" description="Low complexity" evidence="1">
    <location>
        <begin position="52"/>
        <end position="67"/>
    </location>
</feature>
<protein>
    <submittedName>
        <fullName evidence="3">Uncharacterized protein</fullName>
    </submittedName>
</protein>
<keyword evidence="2" id="KW-1133">Transmembrane helix</keyword>
<reference evidence="4" key="1">
    <citation type="journal article" date="2023" name="Commun. Biol.">
        <title>Genome analysis of Parmales, the sister group of diatoms, reveals the evolutionary specialization of diatoms from phago-mixotrophs to photoautotrophs.</title>
        <authorList>
            <person name="Ban H."/>
            <person name="Sato S."/>
            <person name="Yoshikawa S."/>
            <person name="Yamada K."/>
            <person name="Nakamura Y."/>
            <person name="Ichinomiya M."/>
            <person name="Sato N."/>
            <person name="Blanc-Mathieu R."/>
            <person name="Endo H."/>
            <person name="Kuwata A."/>
            <person name="Ogata H."/>
        </authorList>
    </citation>
    <scope>NUCLEOTIDE SEQUENCE [LARGE SCALE GENOMIC DNA]</scope>
</reference>
<accession>A0A9W7GGC2</accession>
<evidence type="ECO:0000256" key="1">
    <source>
        <dbReference type="SAM" id="MobiDB-lite"/>
    </source>
</evidence>
<keyword evidence="4" id="KW-1185">Reference proteome</keyword>
<feature type="region of interest" description="Disordered" evidence="1">
    <location>
        <begin position="1"/>
        <end position="24"/>
    </location>
</feature>
<evidence type="ECO:0000256" key="2">
    <source>
        <dbReference type="SAM" id="Phobius"/>
    </source>
</evidence>
<feature type="region of interest" description="Disordered" evidence="1">
    <location>
        <begin position="51"/>
        <end position="83"/>
    </location>
</feature>
<feature type="region of interest" description="Disordered" evidence="1">
    <location>
        <begin position="530"/>
        <end position="551"/>
    </location>
</feature>
<name>A0A9W7GGC2_9STRA</name>
<feature type="compositionally biased region" description="Polar residues" evidence="1">
    <location>
        <begin position="9"/>
        <end position="24"/>
    </location>
</feature>
<gene>
    <name evidence="3" type="ORF">TrCOL_g478</name>
</gene>